<dbReference type="Pfam" id="PF00754">
    <property type="entry name" value="F5_F8_type_C"/>
    <property type="match status" value="1"/>
</dbReference>
<dbReference type="GO" id="GO:0005764">
    <property type="term" value="C:lysosome"/>
    <property type="evidence" value="ECO:0007669"/>
    <property type="project" value="TreeGrafter"/>
</dbReference>
<dbReference type="Proteomes" id="UP000487757">
    <property type="component" value="Unassembled WGS sequence"/>
</dbReference>
<dbReference type="SMART" id="SM00812">
    <property type="entry name" value="Alpha_L_fucos"/>
    <property type="match status" value="1"/>
</dbReference>
<organism evidence="7 8">
    <name type="scientific">Pedobacter petrophilus</name>
    <dbReference type="NCBI Taxonomy" id="1908241"/>
    <lineage>
        <taxon>Bacteria</taxon>
        <taxon>Pseudomonadati</taxon>
        <taxon>Bacteroidota</taxon>
        <taxon>Sphingobacteriia</taxon>
        <taxon>Sphingobacteriales</taxon>
        <taxon>Sphingobacteriaceae</taxon>
        <taxon>Pedobacter</taxon>
    </lineage>
</organism>
<dbReference type="GO" id="GO:0004560">
    <property type="term" value="F:alpha-L-fucosidase activity"/>
    <property type="evidence" value="ECO:0007669"/>
    <property type="project" value="InterPro"/>
</dbReference>
<dbReference type="OrthoDB" id="107551at2"/>
<dbReference type="GO" id="GO:0006004">
    <property type="term" value="P:fucose metabolic process"/>
    <property type="evidence" value="ECO:0007669"/>
    <property type="project" value="TreeGrafter"/>
</dbReference>
<sequence>MAFCNFAGLAQSTQSEASKKLNVLQQKFVDLRFGMFIHYNIPTYANADWPDPDADPKLFNPKKLNADQWAKAAKSANMSYGCLTTKHHSGFCIWDTKSTDYNVMNSPYKKDVVKQFTDAFRANGLKVMLYYSILDTHHKLRPNQITPKHIEMVKQQITELLTKYGKIEALIIDGWDAPWSRISYDQVPFEEIYHLIKTLQPDCLVMDLNGAKYPAEGLYYTDIKTYEMGAGQRMSKESKVMPSLACLPINTSWFWKTDFPTVSVRKPQEIVDNLIKPLNAASCNFILNVAPNRDGLIDENALASLKEVGKLWKNEGPTAALPALALPVISSNLAIDQAANSTWSDDMNIMDFANDDSYKSSWTSNSAVKKPWLEIDFKNEKDINMMVLAEQKANIDTYILEYWNGVEWKKVFSGKNEDRIKIHRFDRVWTSKVRIRIEHSKETPSIAEFQVFNERRS</sequence>
<dbReference type="EMBL" id="WKKH01000011">
    <property type="protein sequence ID" value="MRX76308.1"/>
    <property type="molecule type" value="Genomic_DNA"/>
</dbReference>
<gene>
    <name evidence="7" type="ORF">GJU39_09420</name>
</gene>
<dbReference type="Gene3D" id="2.60.120.260">
    <property type="entry name" value="Galactose-binding domain-like"/>
    <property type="match status" value="1"/>
</dbReference>
<keyword evidence="4" id="KW-0378">Hydrolase</keyword>
<dbReference type="Gene3D" id="3.20.20.80">
    <property type="entry name" value="Glycosidases"/>
    <property type="match status" value="1"/>
</dbReference>
<feature type="domain" description="F5/8 type C" evidence="6">
    <location>
        <begin position="319"/>
        <end position="454"/>
    </location>
</feature>
<keyword evidence="3" id="KW-0732">Signal</keyword>
<dbReference type="InterPro" id="IPR057739">
    <property type="entry name" value="Glyco_hydro_29_N"/>
</dbReference>
<dbReference type="InterPro" id="IPR000933">
    <property type="entry name" value="Glyco_hydro_29"/>
</dbReference>
<dbReference type="PANTHER" id="PTHR10030:SF37">
    <property type="entry name" value="ALPHA-L-FUCOSIDASE-RELATED"/>
    <property type="match status" value="1"/>
</dbReference>
<comment type="caution">
    <text evidence="7">The sequence shown here is derived from an EMBL/GenBank/DDBJ whole genome shotgun (WGS) entry which is preliminary data.</text>
</comment>
<keyword evidence="5" id="KW-0326">Glycosidase</keyword>
<dbReference type="AlphaFoldDB" id="A0A7K0FXJ4"/>
<proteinExistence type="inferred from homology"/>
<dbReference type="SUPFAM" id="SSF51445">
    <property type="entry name" value="(Trans)glycosidases"/>
    <property type="match status" value="1"/>
</dbReference>
<evidence type="ECO:0000313" key="7">
    <source>
        <dbReference type="EMBL" id="MRX76308.1"/>
    </source>
</evidence>
<evidence type="ECO:0000256" key="3">
    <source>
        <dbReference type="ARBA" id="ARBA00022729"/>
    </source>
</evidence>
<evidence type="ECO:0000313" key="8">
    <source>
        <dbReference type="Proteomes" id="UP000487757"/>
    </source>
</evidence>
<evidence type="ECO:0000256" key="4">
    <source>
        <dbReference type="ARBA" id="ARBA00022801"/>
    </source>
</evidence>
<reference evidence="7 8" key="1">
    <citation type="submission" date="2019-11" db="EMBL/GenBank/DDBJ databases">
        <title>Pedobacter petrophilus genome.</title>
        <authorList>
            <person name="Feldbauer M.J."/>
            <person name="Newman J.D."/>
        </authorList>
    </citation>
    <scope>NUCLEOTIDE SEQUENCE [LARGE SCALE GENOMIC DNA]</scope>
    <source>
        <strain evidence="7 8">LMG 29686</strain>
    </source>
</reference>
<accession>A0A7K0FXJ4</accession>
<evidence type="ECO:0000259" key="6">
    <source>
        <dbReference type="PROSITE" id="PS50022"/>
    </source>
</evidence>
<dbReference type="GO" id="GO:0016139">
    <property type="term" value="P:glycoside catabolic process"/>
    <property type="evidence" value="ECO:0007669"/>
    <property type="project" value="TreeGrafter"/>
</dbReference>
<name>A0A7K0FXJ4_9SPHI</name>
<protein>
    <recommendedName>
        <fullName evidence="2">alpha-L-fucosidase</fullName>
        <ecNumber evidence="2">3.2.1.51</ecNumber>
    </recommendedName>
</protein>
<dbReference type="EC" id="3.2.1.51" evidence="2"/>
<dbReference type="SUPFAM" id="SSF49785">
    <property type="entry name" value="Galactose-binding domain-like"/>
    <property type="match status" value="1"/>
</dbReference>
<dbReference type="PROSITE" id="PS50022">
    <property type="entry name" value="FA58C_3"/>
    <property type="match status" value="1"/>
</dbReference>
<dbReference type="PANTHER" id="PTHR10030">
    <property type="entry name" value="ALPHA-L-FUCOSIDASE"/>
    <property type="match status" value="1"/>
</dbReference>
<evidence type="ECO:0000256" key="1">
    <source>
        <dbReference type="ARBA" id="ARBA00007951"/>
    </source>
</evidence>
<comment type="similarity">
    <text evidence="1">Belongs to the glycosyl hydrolase 29 family.</text>
</comment>
<dbReference type="Pfam" id="PF01120">
    <property type="entry name" value="Alpha_L_fucos"/>
    <property type="match status" value="1"/>
</dbReference>
<keyword evidence="8" id="KW-1185">Reference proteome</keyword>
<dbReference type="InterPro" id="IPR000421">
    <property type="entry name" value="FA58C"/>
</dbReference>
<evidence type="ECO:0000256" key="5">
    <source>
        <dbReference type="ARBA" id="ARBA00023295"/>
    </source>
</evidence>
<evidence type="ECO:0000256" key="2">
    <source>
        <dbReference type="ARBA" id="ARBA00012662"/>
    </source>
</evidence>
<dbReference type="InterPro" id="IPR008979">
    <property type="entry name" value="Galactose-bd-like_sf"/>
</dbReference>
<dbReference type="InterPro" id="IPR017853">
    <property type="entry name" value="GH"/>
</dbReference>